<dbReference type="Pfam" id="PF00920">
    <property type="entry name" value="ILVD_EDD_N"/>
    <property type="match status" value="1"/>
</dbReference>
<evidence type="ECO:0000256" key="2">
    <source>
        <dbReference type="ARBA" id="ARBA00022723"/>
    </source>
</evidence>
<dbReference type="Pfam" id="PF24877">
    <property type="entry name" value="ILV_EDD_C"/>
    <property type="match status" value="1"/>
</dbReference>
<evidence type="ECO:0000313" key="8">
    <source>
        <dbReference type="EMBL" id="SAK92180.1"/>
    </source>
</evidence>
<dbReference type="GO" id="GO:0051536">
    <property type="term" value="F:iron-sulfur cluster binding"/>
    <property type="evidence" value="ECO:0007669"/>
    <property type="project" value="UniProtKB-KW"/>
</dbReference>
<dbReference type="EMBL" id="FCOJ02000079">
    <property type="protein sequence ID" value="SAK92180.1"/>
    <property type="molecule type" value="Genomic_DNA"/>
</dbReference>
<dbReference type="InterPro" id="IPR042096">
    <property type="entry name" value="Dihydro-acid_dehy_C"/>
</dbReference>
<keyword evidence="3" id="KW-0408">Iron</keyword>
<dbReference type="InterPro" id="IPR056740">
    <property type="entry name" value="ILV_EDD_C"/>
</dbReference>
<dbReference type="OrthoDB" id="9807077at2"/>
<dbReference type="InterPro" id="IPR037237">
    <property type="entry name" value="IlvD/EDD_N"/>
</dbReference>
<dbReference type="GO" id="GO:0016836">
    <property type="term" value="F:hydro-lyase activity"/>
    <property type="evidence" value="ECO:0007669"/>
    <property type="project" value="UniProtKB-ARBA"/>
</dbReference>
<name>A0A158DCR8_9BURK</name>
<protein>
    <submittedName>
        <fullName evidence="8">Dihydroxy-acid dehydratase</fullName>
    </submittedName>
</protein>
<organism evidence="8 9">
    <name type="scientific">Caballeronia glebae</name>
    <dbReference type="NCBI Taxonomy" id="1777143"/>
    <lineage>
        <taxon>Bacteria</taxon>
        <taxon>Pseudomonadati</taxon>
        <taxon>Pseudomonadota</taxon>
        <taxon>Betaproteobacteria</taxon>
        <taxon>Burkholderiales</taxon>
        <taxon>Burkholderiaceae</taxon>
        <taxon>Caballeronia</taxon>
    </lineage>
</organism>
<dbReference type="FunFam" id="3.50.30.80:FF:000001">
    <property type="entry name" value="Dihydroxy-acid dehydratase"/>
    <property type="match status" value="1"/>
</dbReference>
<evidence type="ECO:0000256" key="4">
    <source>
        <dbReference type="ARBA" id="ARBA00023014"/>
    </source>
</evidence>
<evidence type="ECO:0000256" key="5">
    <source>
        <dbReference type="ARBA" id="ARBA00023239"/>
    </source>
</evidence>
<dbReference type="InterPro" id="IPR020558">
    <property type="entry name" value="DiOHA_6PGluconate_deHydtase_CS"/>
</dbReference>
<keyword evidence="9" id="KW-1185">Reference proteome</keyword>
<feature type="domain" description="Dihydroxy-acid/6-phosphogluconate dehydratase N-terminal" evidence="6">
    <location>
        <begin position="44"/>
        <end position="355"/>
    </location>
</feature>
<keyword evidence="2" id="KW-0479">Metal-binding</keyword>
<evidence type="ECO:0000259" key="6">
    <source>
        <dbReference type="Pfam" id="PF00920"/>
    </source>
</evidence>
<evidence type="ECO:0000313" key="9">
    <source>
        <dbReference type="Proteomes" id="UP000054596"/>
    </source>
</evidence>
<accession>A0A158DCR8</accession>
<gene>
    <name evidence="8" type="ORF">AWB82_06577</name>
</gene>
<dbReference type="STRING" id="1777143.AWB82_06577"/>
<evidence type="ECO:0000256" key="1">
    <source>
        <dbReference type="ARBA" id="ARBA00006486"/>
    </source>
</evidence>
<dbReference type="Gene3D" id="3.50.30.80">
    <property type="entry name" value="IlvD/EDD C-terminal domain-like"/>
    <property type="match status" value="1"/>
</dbReference>
<dbReference type="InterPro" id="IPR052352">
    <property type="entry name" value="Sugar_Degrad_Dehydratases"/>
</dbReference>
<comment type="caution">
    <text evidence="8">The sequence shown here is derived from an EMBL/GenBank/DDBJ whole genome shotgun (WGS) entry which is preliminary data.</text>
</comment>
<dbReference type="NCBIfam" id="NF009560">
    <property type="entry name" value="PRK13017.1"/>
    <property type="match status" value="1"/>
</dbReference>
<sequence length="577" mass="62896">MTSTRKKPEDLRSHRWYGVNDLRSFGHRSRTAQMGYHPSDYMGKPVIAVINTWSEINPCHTHFRQRAEEVKRGIWQAGGFPVEMPVMTLAEPFQKPTTMLYRNFLAMEVEEVLRSYPFDGCVLMGGCDKTTPGLLMGAISMNVPAIYLPAGPMLRGDWNGRTLGSGSDTWKYWAELRAGKITEDEWKGVESGIARSPGHCMTMGTASTMTSAAEALGMTLPGFASIPAVDSRHAQYASLTGQRIVEMVWTDLKPSDILTPKSFDNAVTTVLALSGSTNAIVHLVAIARRAGVPLTTARFDELARVTPVIGNIRPAGKYLMEDFFYAGGLRALLAELGDLIDRSQLTVNGATLGENIVDAEIFNDDVIRRRDNPLVPNDGLAVLTGNLAPDGAVIKPAAMEAHLLKHRGPAVVFTDYADMAARIDDEALDVSADSVIVLQHAGPVGAPGMPEWGQLPIPQKLLKQGVRDMVRISDARMSGTSYGACVLHVAPESFVGGPLALVKDGDMVELDVPARRLHLDVGEDELAARKAVWKAPRRPFERGFGVMHQLHVTQADKGCDFDFLEEKFATGGEPDIH</sequence>
<dbReference type="NCBIfam" id="NF009559">
    <property type="entry name" value="PRK13016.1"/>
    <property type="match status" value="1"/>
</dbReference>
<evidence type="ECO:0000256" key="3">
    <source>
        <dbReference type="ARBA" id="ARBA00023004"/>
    </source>
</evidence>
<dbReference type="PROSITE" id="PS00886">
    <property type="entry name" value="ILVD_EDD_1"/>
    <property type="match status" value="1"/>
</dbReference>
<dbReference type="InterPro" id="IPR000581">
    <property type="entry name" value="ILV_EDD_N"/>
</dbReference>
<dbReference type="AlphaFoldDB" id="A0A158DCR8"/>
<dbReference type="Proteomes" id="UP000054596">
    <property type="component" value="Unassembled WGS sequence"/>
</dbReference>
<keyword evidence="4" id="KW-0411">Iron-sulfur</keyword>
<dbReference type="PANTHER" id="PTHR43183">
    <property type="entry name" value="HYPOTHETICAL DIHYDROXYACID DEHYDRATASE (EUROFUNG)-RELATED"/>
    <property type="match status" value="1"/>
</dbReference>
<dbReference type="PANTHER" id="PTHR43183:SF2">
    <property type="entry name" value="DIHYDROXY-ACID DEHYDRATASE"/>
    <property type="match status" value="1"/>
</dbReference>
<reference evidence="8" key="1">
    <citation type="submission" date="2016-01" db="EMBL/GenBank/DDBJ databases">
        <authorList>
            <person name="Peeters C."/>
        </authorList>
    </citation>
    <scope>NUCLEOTIDE SEQUENCE [LARGE SCALE GENOMIC DNA]</scope>
    <source>
        <strain evidence="8">LMG 29325</strain>
    </source>
</reference>
<dbReference type="SUPFAM" id="SSF52016">
    <property type="entry name" value="LeuD/IlvD-like"/>
    <property type="match status" value="1"/>
</dbReference>
<dbReference type="SUPFAM" id="SSF143975">
    <property type="entry name" value="IlvD/EDD N-terminal domain-like"/>
    <property type="match status" value="1"/>
</dbReference>
<feature type="domain" description="Dihydroxy-acid/6-phosphogluconate dehydratase C-terminal" evidence="7">
    <location>
        <begin position="365"/>
        <end position="559"/>
    </location>
</feature>
<dbReference type="NCBIfam" id="NF004784">
    <property type="entry name" value="PRK06131.1"/>
    <property type="match status" value="1"/>
</dbReference>
<comment type="similarity">
    <text evidence="1">Belongs to the IlvD/Edd family.</text>
</comment>
<keyword evidence="5" id="KW-0456">Lyase</keyword>
<evidence type="ECO:0000259" key="7">
    <source>
        <dbReference type="Pfam" id="PF24877"/>
    </source>
</evidence>
<proteinExistence type="inferred from homology"/>
<dbReference type="RefSeq" id="WP_086973491.1">
    <property type="nucleotide sequence ID" value="NZ_FCOJ02000079.1"/>
</dbReference>
<dbReference type="GO" id="GO:0046872">
    <property type="term" value="F:metal ion binding"/>
    <property type="evidence" value="ECO:0007669"/>
    <property type="project" value="UniProtKB-KW"/>
</dbReference>